<organism evidence="2 3">
    <name type="scientific">Lupinus luteus</name>
    <name type="common">European yellow lupine</name>
    <dbReference type="NCBI Taxonomy" id="3873"/>
    <lineage>
        <taxon>Eukaryota</taxon>
        <taxon>Viridiplantae</taxon>
        <taxon>Streptophyta</taxon>
        <taxon>Embryophyta</taxon>
        <taxon>Tracheophyta</taxon>
        <taxon>Spermatophyta</taxon>
        <taxon>Magnoliopsida</taxon>
        <taxon>eudicotyledons</taxon>
        <taxon>Gunneridae</taxon>
        <taxon>Pentapetalae</taxon>
        <taxon>rosids</taxon>
        <taxon>fabids</taxon>
        <taxon>Fabales</taxon>
        <taxon>Fabaceae</taxon>
        <taxon>Papilionoideae</taxon>
        <taxon>50 kb inversion clade</taxon>
        <taxon>genistoids sensu lato</taxon>
        <taxon>core genistoids</taxon>
        <taxon>Genisteae</taxon>
        <taxon>Lupinus</taxon>
    </lineage>
</organism>
<feature type="transmembrane region" description="Helical" evidence="1">
    <location>
        <begin position="12"/>
        <end position="31"/>
    </location>
</feature>
<sequence length="152" mass="16896">MLNSLPNLLPSFFIIILVSTLYTTTLQVSPINQAISTVPKDQQVPCTMCTECDNPCQPLPPPPPIVIQCPPPPSPPPPPPPPAVLECPPPPKPSCLVNCEIPSYPQGSYYPPGTPYSNQVPHGYYNYNSAKMMQFYFSYYFTFLCILLFLFI</sequence>
<keyword evidence="3" id="KW-1185">Reference proteome</keyword>
<evidence type="ECO:0000256" key="1">
    <source>
        <dbReference type="SAM" id="Phobius"/>
    </source>
</evidence>
<feature type="transmembrane region" description="Helical" evidence="1">
    <location>
        <begin position="135"/>
        <end position="151"/>
    </location>
</feature>
<evidence type="ECO:0000313" key="3">
    <source>
        <dbReference type="Proteomes" id="UP001497480"/>
    </source>
</evidence>
<keyword evidence="1" id="KW-0472">Membrane</keyword>
<keyword evidence="1" id="KW-1133">Transmembrane helix</keyword>
<dbReference type="AlphaFoldDB" id="A0AAV1VZJ1"/>
<dbReference type="EMBL" id="CAXHTB010000002">
    <property type="protein sequence ID" value="CAL0302400.1"/>
    <property type="molecule type" value="Genomic_DNA"/>
</dbReference>
<evidence type="ECO:0000313" key="2">
    <source>
        <dbReference type="EMBL" id="CAL0302400.1"/>
    </source>
</evidence>
<name>A0AAV1VZJ1_LUPLU</name>
<reference evidence="2 3" key="1">
    <citation type="submission" date="2024-03" db="EMBL/GenBank/DDBJ databases">
        <authorList>
            <person name="Martinez-Hernandez J."/>
        </authorList>
    </citation>
    <scope>NUCLEOTIDE SEQUENCE [LARGE SCALE GENOMIC DNA]</scope>
</reference>
<comment type="caution">
    <text evidence="2">The sequence shown here is derived from an EMBL/GenBank/DDBJ whole genome shotgun (WGS) entry which is preliminary data.</text>
</comment>
<keyword evidence="1" id="KW-0812">Transmembrane</keyword>
<protein>
    <submittedName>
        <fullName evidence="2">Uncharacterized protein</fullName>
    </submittedName>
</protein>
<dbReference type="Proteomes" id="UP001497480">
    <property type="component" value="Unassembled WGS sequence"/>
</dbReference>
<gene>
    <name evidence="2" type="ORF">LLUT_LOCUS3460</name>
</gene>
<accession>A0AAV1VZJ1</accession>
<proteinExistence type="predicted"/>